<accession>A0A7R9HPK9</accession>
<gene>
    <name evidence="1" type="ORF">TMSB3V08_LOCUS6747</name>
</gene>
<proteinExistence type="predicted"/>
<organism evidence="1">
    <name type="scientific">Timema monikensis</name>
    <dbReference type="NCBI Taxonomy" id="170555"/>
    <lineage>
        <taxon>Eukaryota</taxon>
        <taxon>Metazoa</taxon>
        <taxon>Ecdysozoa</taxon>
        <taxon>Arthropoda</taxon>
        <taxon>Hexapoda</taxon>
        <taxon>Insecta</taxon>
        <taxon>Pterygota</taxon>
        <taxon>Neoptera</taxon>
        <taxon>Polyneoptera</taxon>
        <taxon>Phasmatodea</taxon>
        <taxon>Timematodea</taxon>
        <taxon>Timematoidea</taxon>
        <taxon>Timematidae</taxon>
        <taxon>Timema</taxon>
    </lineage>
</organism>
<reference evidence="1" key="1">
    <citation type="submission" date="2020-11" db="EMBL/GenBank/DDBJ databases">
        <authorList>
            <person name="Tran Van P."/>
        </authorList>
    </citation>
    <scope>NUCLEOTIDE SEQUENCE</scope>
</reference>
<protein>
    <submittedName>
        <fullName evidence="1">Uncharacterized protein</fullName>
    </submittedName>
</protein>
<name>A0A7R9HPK9_9NEOP</name>
<sequence length="174" mass="19812">MPSSVHPAGIEPRVPQLQQSSLLTISGSVETWAEAQTTQIYMNPHMMQGRLQDEMQTRFGFEYHHNLYERVLLEGLGFNLQHLYFVAPCSWYSKVPDKPYQHEISVDLIRHRPIFMEVTHTCSNMLALVDLLKILSRVPPSGGPQAMPFMQDGLPNLKAECVAHYAVDSVYLDN</sequence>
<evidence type="ECO:0000313" key="1">
    <source>
        <dbReference type="EMBL" id="CAD7429977.1"/>
    </source>
</evidence>
<dbReference type="AlphaFoldDB" id="A0A7R9HPK9"/>
<dbReference type="EMBL" id="OB794285">
    <property type="protein sequence ID" value="CAD7429977.1"/>
    <property type="molecule type" value="Genomic_DNA"/>
</dbReference>